<gene>
    <name evidence="5" type="ORF">H9964_08135</name>
</gene>
<keyword evidence="1" id="KW-0805">Transcription regulation</keyword>
<sequence length="111" mass="12160">METLLLDRRTSGVVQGGVPSGETLSSLVRFFSVFSDATRLRILSALAISEMCVTDLSRVLAINQTTVSHQLRYLKDSGLVRADRHGKIIFYSLVGGIVNDVLLKGVEFLGY</sequence>
<accession>A0A9D2G5I9</accession>
<dbReference type="NCBIfam" id="NF033788">
    <property type="entry name" value="HTH_metalloreg"/>
    <property type="match status" value="1"/>
</dbReference>
<dbReference type="PANTHER" id="PTHR43132">
    <property type="entry name" value="ARSENICAL RESISTANCE OPERON REPRESSOR ARSR-RELATED"/>
    <property type="match status" value="1"/>
</dbReference>
<dbReference type="SMART" id="SM00418">
    <property type="entry name" value="HTH_ARSR"/>
    <property type="match status" value="1"/>
</dbReference>
<evidence type="ECO:0000256" key="2">
    <source>
        <dbReference type="ARBA" id="ARBA00023125"/>
    </source>
</evidence>
<keyword evidence="3" id="KW-0804">Transcription</keyword>
<evidence type="ECO:0000256" key="1">
    <source>
        <dbReference type="ARBA" id="ARBA00023015"/>
    </source>
</evidence>
<dbReference type="GO" id="GO:0003677">
    <property type="term" value="F:DNA binding"/>
    <property type="evidence" value="ECO:0007669"/>
    <property type="project" value="UniProtKB-KW"/>
</dbReference>
<name>A0A9D2G5I9_9FIRM</name>
<dbReference type="EMBL" id="DXBB01000123">
    <property type="protein sequence ID" value="HIZ73534.1"/>
    <property type="molecule type" value="Genomic_DNA"/>
</dbReference>
<dbReference type="Pfam" id="PF01022">
    <property type="entry name" value="HTH_5"/>
    <property type="match status" value="1"/>
</dbReference>
<dbReference type="PROSITE" id="PS50987">
    <property type="entry name" value="HTH_ARSR_2"/>
    <property type="match status" value="1"/>
</dbReference>
<evidence type="ECO:0000259" key="4">
    <source>
        <dbReference type="PROSITE" id="PS50987"/>
    </source>
</evidence>
<dbReference type="AlphaFoldDB" id="A0A9D2G5I9"/>
<dbReference type="InterPro" id="IPR036388">
    <property type="entry name" value="WH-like_DNA-bd_sf"/>
</dbReference>
<dbReference type="Proteomes" id="UP000824102">
    <property type="component" value="Unassembled WGS sequence"/>
</dbReference>
<evidence type="ECO:0000256" key="3">
    <source>
        <dbReference type="ARBA" id="ARBA00023163"/>
    </source>
</evidence>
<dbReference type="SUPFAM" id="SSF46785">
    <property type="entry name" value="Winged helix' DNA-binding domain"/>
    <property type="match status" value="1"/>
</dbReference>
<feature type="domain" description="HTH arsR-type" evidence="4">
    <location>
        <begin position="19"/>
        <end position="111"/>
    </location>
</feature>
<evidence type="ECO:0000313" key="6">
    <source>
        <dbReference type="Proteomes" id="UP000824102"/>
    </source>
</evidence>
<dbReference type="Gene3D" id="1.10.10.10">
    <property type="entry name" value="Winged helix-like DNA-binding domain superfamily/Winged helix DNA-binding domain"/>
    <property type="match status" value="1"/>
</dbReference>
<dbReference type="GO" id="GO:0003700">
    <property type="term" value="F:DNA-binding transcription factor activity"/>
    <property type="evidence" value="ECO:0007669"/>
    <property type="project" value="InterPro"/>
</dbReference>
<keyword evidence="2" id="KW-0238">DNA-binding</keyword>
<dbReference type="InterPro" id="IPR011991">
    <property type="entry name" value="ArsR-like_HTH"/>
</dbReference>
<evidence type="ECO:0000313" key="5">
    <source>
        <dbReference type="EMBL" id="HIZ73534.1"/>
    </source>
</evidence>
<dbReference type="CDD" id="cd00090">
    <property type="entry name" value="HTH_ARSR"/>
    <property type="match status" value="1"/>
</dbReference>
<dbReference type="InterPro" id="IPR001845">
    <property type="entry name" value="HTH_ArsR_DNA-bd_dom"/>
</dbReference>
<comment type="caution">
    <text evidence="5">The sequence shown here is derived from an EMBL/GenBank/DDBJ whole genome shotgun (WGS) entry which is preliminary data.</text>
</comment>
<dbReference type="InterPro" id="IPR051011">
    <property type="entry name" value="Metal_resp_trans_reg"/>
</dbReference>
<proteinExistence type="predicted"/>
<dbReference type="PANTHER" id="PTHR43132:SF6">
    <property type="entry name" value="HTH-TYPE TRANSCRIPTIONAL REPRESSOR CZRA"/>
    <property type="match status" value="1"/>
</dbReference>
<dbReference type="InterPro" id="IPR036390">
    <property type="entry name" value="WH_DNA-bd_sf"/>
</dbReference>
<reference evidence="5" key="1">
    <citation type="journal article" date="2021" name="PeerJ">
        <title>Extensive microbial diversity within the chicken gut microbiome revealed by metagenomics and culture.</title>
        <authorList>
            <person name="Gilroy R."/>
            <person name="Ravi A."/>
            <person name="Getino M."/>
            <person name="Pursley I."/>
            <person name="Horton D.L."/>
            <person name="Alikhan N.F."/>
            <person name="Baker D."/>
            <person name="Gharbi K."/>
            <person name="Hall N."/>
            <person name="Watson M."/>
            <person name="Adriaenssens E.M."/>
            <person name="Foster-Nyarko E."/>
            <person name="Jarju S."/>
            <person name="Secka A."/>
            <person name="Antonio M."/>
            <person name="Oren A."/>
            <person name="Chaudhuri R.R."/>
            <person name="La Ragione R."/>
            <person name="Hildebrand F."/>
            <person name="Pallen M.J."/>
        </authorList>
    </citation>
    <scope>NUCLEOTIDE SEQUENCE</scope>
    <source>
        <strain evidence="5">ChiW7-2402</strain>
    </source>
</reference>
<dbReference type="PRINTS" id="PR00778">
    <property type="entry name" value="HTHARSR"/>
</dbReference>
<reference evidence="5" key="2">
    <citation type="submission" date="2021-04" db="EMBL/GenBank/DDBJ databases">
        <authorList>
            <person name="Gilroy R."/>
        </authorList>
    </citation>
    <scope>NUCLEOTIDE SEQUENCE</scope>
    <source>
        <strain evidence="5">ChiW7-2402</strain>
    </source>
</reference>
<protein>
    <submittedName>
        <fullName evidence="5">Metalloregulator ArsR/SmtB family transcription factor</fullName>
    </submittedName>
</protein>
<organism evidence="5 6">
    <name type="scientific">Candidatus Gallimonas intestinavium</name>
    <dbReference type="NCBI Taxonomy" id="2838603"/>
    <lineage>
        <taxon>Bacteria</taxon>
        <taxon>Bacillati</taxon>
        <taxon>Bacillota</taxon>
        <taxon>Clostridia</taxon>
        <taxon>Candidatus Gallimonas</taxon>
    </lineage>
</organism>